<keyword evidence="3" id="KW-1185">Reference proteome</keyword>
<dbReference type="RefSeq" id="WP_180136923.1">
    <property type="nucleotide sequence ID" value="NZ_CAADHO010000001.1"/>
</dbReference>
<dbReference type="EMBL" id="CAADHO010000001">
    <property type="protein sequence ID" value="VFQ42700.1"/>
    <property type="molecule type" value="Genomic_DNA"/>
</dbReference>
<proteinExistence type="predicted"/>
<accession>A0A4U8YHH3</accession>
<dbReference type="AlphaFoldDB" id="A0A4U8YHH3"/>
<gene>
    <name evidence="2" type="ORF">MSL71_3210</name>
</gene>
<keyword evidence="1" id="KW-0732">Signal</keyword>
<feature type="signal peptide" evidence="1">
    <location>
        <begin position="1"/>
        <end position="28"/>
    </location>
</feature>
<organism evidence="2 3">
    <name type="scientific">Desulfoluna butyratoxydans</name>
    <dbReference type="NCBI Taxonomy" id="231438"/>
    <lineage>
        <taxon>Bacteria</taxon>
        <taxon>Pseudomonadati</taxon>
        <taxon>Thermodesulfobacteriota</taxon>
        <taxon>Desulfobacteria</taxon>
        <taxon>Desulfobacterales</taxon>
        <taxon>Desulfolunaceae</taxon>
        <taxon>Desulfoluna</taxon>
    </lineage>
</organism>
<dbReference type="Proteomes" id="UP000507962">
    <property type="component" value="Unassembled WGS sequence"/>
</dbReference>
<evidence type="ECO:0008006" key="4">
    <source>
        <dbReference type="Google" id="ProtNLM"/>
    </source>
</evidence>
<name>A0A4U8YHH3_9BACT</name>
<evidence type="ECO:0000313" key="3">
    <source>
        <dbReference type="Proteomes" id="UP000507962"/>
    </source>
</evidence>
<feature type="chain" id="PRO_5020574216" description="Outer membrane protein beta-barrel" evidence="1">
    <location>
        <begin position="29"/>
        <end position="206"/>
    </location>
</feature>
<evidence type="ECO:0000313" key="2">
    <source>
        <dbReference type="EMBL" id="VFQ42700.1"/>
    </source>
</evidence>
<protein>
    <recommendedName>
        <fullName evidence="4">Outer membrane protein beta-barrel</fullName>
    </recommendedName>
</protein>
<sequence length="206" mass="22162">MMKRVSIIAASLFMITASLLSFGSSASAEGLSLGISANNRAVGTNASMLTSSPLGTLEVGAGLMYNEDRYTIGSGLVSVKSDNLTPGLRYGLGFKYVLGSMKNKAKTERADLSALGFNLGAGYELPATINPFNIPIEVTGDMTLAPESITFDETKGYMDFTVGLRFYLIENAYLTLTHTYIDAEFDTGNSWSRYINETMCGVVLTY</sequence>
<evidence type="ECO:0000256" key="1">
    <source>
        <dbReference type="SAM" id="SignalP"/>
    </source>
</evidence>
<reference evidence="2 3" key="1">
    <citation type="submission" date="2019-03" db="EMBL/GenBank/DDBJ databases">
        <authorList>
            <person name="Nijsse B."/>
        </authorList>
    </citation>
    <scope>NUCLEOTIDE SEQUENCE [LARGE SCALE GENOMIC DNA]</scope>
    <source>
        <strain evidence="2">Desulfoluna butyratoxydans MSL71</strain>
    </source>
</reference>